<dbReference type="GO" id="GO:0000012">
    <property type="term" value="P:single strand break repair"/>
    <property type="evidence" value="ECO:0007669"/>
    <property type="project" value="TreeGrafter"/>
</dbReference>
<dbReference type="GO" id="GO:1990165">
    <property type="term" value="F:single-strand break-containing DNA binding"/>
    <property type="evidence" value="ECO:0007669"/>
    <property type="project" value="TreeGrafter"/>
</dbReference>
<dbReference type="SUPFAM" id="SSF54197">
    <property type="entry name" value="HIT-like"/>
    <property type="match status" value="1"/>
</dbReference>
<dbReference type="GO" id="GO:0033699">
    <property type="term" value="F:DNA 5'-adenosine monophosphate hydrolase activity"/>
    <property type="evidence" value="ECO:0007669"/>
    <property type="project" value="TreeGrafter"/>
</dbReference>
<evidence type="ECO:0000313" key="2">
    <source>
        <dbReference type="EMBL" id="CDP33235.1"/>
    </source>
</evidence>
<dbReference type="GO" id="GO:0003697">
    <property type="term" value="F:single-stranded DNA binding"/>
    <property type="evidence" value="ECO:0007669"/>
    <property type="project" value="TreeGrafter"/>
</dbReference>
<gene>
    <name evidence="2" type="ORF">GNLVRS02_ARAD1A04774g</name>
</gene>
<reference evidence="2" key="2">
    <citation type="submission" date="2014-06" db="EMBL/GenBank/DDBJ databases">
        <title>The complete genome of Blastobotrys (Arxula) adeninivorans LS3 - a yeast of biotechnological interest.</title>
        <authorList>
            <person name="Kunze G."/>
            <person name="Gaillardin C."/>
            <person name="Czernicka M."/>
            <person name="Durrens P."/>
            <person name="Martin T."/>
            <person name="Boer E."/>
            <person name="Gabaldon T."/>
            <person name="Cruz J."/>
            <person name="Talla E."/>
            <person name="Marck C."/>
            <person name="Goffeau A."/>
            <person name="Barbe V."/>
            <person name="Baret P."/>
            <person name="Baronian K."/>
            <person name="Beier S."/>
            <person name="Bleykasten C."/>
            <person name="Bode R."/>
            <person name="Casaregola S."/>
            <person name="Despons L."/>
            <person name="Fairhead C."/>
            <person name="Giersberg M."/>
            <person name="Gierski P."/>
            <person name="Hahnel U."/>
            <person name="Hartmann A."/>
            <person name="Jankowska D."/>
            <person name="Jubin C."/>
            <person name="Jung P."/>
            <person name="Lafontaine I."/>
            <person name="Leh-Louis V."/>
            <person name="Lemaire M."/>
            <person name="Marcet-Houben M."/>
            <person name="Mascher M."/>
            <person name="Morel G."/>
            <person name="Richard G.-F."/>
            <person name="Riechen J."/>
            <person name="Sacerdot C."/>
            <person name="Sarkar A."/>
            <person name="Savel G."/>
            <person name="Schacherer J."/>
            <person name="Sherman D."/>
            <person name="Straub M.-L."/>
            <person name="Stein N."/>
            <person name="Thierry A."/>
            <person name="Trautwein-Schult A."/>
            <person name="Westhof E."/>
            <person name="Worch S."/>
            <person name="Dujon B."/>
            <person name="Souciet J.-L."/>
            <person name="Wincker P."/>
            <person name="Scholz U."/>
            <person name="Neuveglise N."/>
        </authorList>
    </citation>
    <scope>NUCLEOTIDE SEQUENCE</scope>
    <source>
        <strain evidence="2">LS3</strain>
    </source>
</reference>
<dbReference type="AlphaFoldDB" id="A0A060SWH6"/>
<name>A0A060SWH6_BLAAD</name>
<dbReference type="GO" id="GO:0003725">
    <property type="term" value="F:double-stranded RNA binding"/>
    <property type="evidence" value="ECO:0007669"/>
    <property type="project" value="TreeGrafter"/>
</dbReference>
<organism evidence="2">
    <name type="scientific">Blastobotrys adeninivorans</name>
    <name type="common">Yeast</name>
    <name type="synonym">Arxula adeninivorans</name>
    <dbReference type="NCBI Taxonomy" id="409370"/>
    <lineage>
        <taxon>Eukaryota</taxon>
        <taxon>Fungi</taxon>
        <taxon>Dikarya</taxon>
        <taxon>Ascomycota</taxon>
        <taxon>Saccharomycotina</taxon>
        <taxon>Dipodascomycetes</taxon>
        <taxon>Dipodascales</taxon>
        <taxon>Trichomonascaceae</taxon>
        <taxon>Blastobotrys</taxon>
    </lineage>
</organism>
<accession>A0A060SWH6</accession>
<dbReference type="Gene3D" id="3.30.428.10">
    <property type="entry name" value="HIT-like"/>
    <property type="match status" value="1"/>
</dbReference>
<dbReference type="GO" id="GO:0030983">
    <property type="term" value="F:mismatched DNA binding"/>
    <property type="evidence" value="ECO:0007669"/>
    <property type="project" value="TreeGrafter"/>
</dbReference>
<dbReference type="EMBL" id="HG937691">
    <property type="protein sequence ID" value="CDP33235.1"/>
    <property type="molecule type" value="Genomic_DNA"/>
</dbReference>
<dbReference type="Pfam" id="PF11969">
    <property type="entry name" value="DcpS_C"/>
    <property type="match status" value="1"/>
</dbReference>
<dbReference type="InterPro" id="IPR036265">
    <property type="entry name" value="HIT-like_sf"/>
</dbReference>
<reference evidence="2" key="1">
    <citation type="submission" date="2014-02" db="EMBL/GenBank/DDBJ databases">
        <authorList>
            <person name="Genoscope - CEA"/>
        </authorList>
    </citation>
    <scope>NUCLEOTIDE SEQUENCE</scope>
    <source>
        <strain evidence="2">LS3</strain>
    </source>
</reference>
<protein>
    <submittedName>
        <fullName evidence="2">ARAD1A04774p</fullName>
    </submittedName>
</protein>
<dbReference type="PANTHER" id="PTHR12486">
    <property type="entry name" value="APRATAXIN-RELATED"/>
    <property type="match status" value="1"/>
</dbReference>
<feature type="domain" description="Aprataxin C2HE/C2H2/C2HC zinc finger" evidence="1">
    <location>
        <begin position="138"/>
        <end position="204"/>
    </location>
</feature>
<evidence type="ECO:0000259" key="1">
    <source>
        <dbReference type="Pfam" id="PF16278"/>
    </source>
</evidence>
<dbReference type="PANTHER" id="PTHR12486:SF4">
    <property type="entry name" value="APRATAXIN"/>
    <property type="match status" value="1"/>
</dbReference>
<sequence length="206" mass="24341">MSYKFALEPYIKHPETNPVLYYDDDFVVINDAYPKGAVHYLVLPRDEELTKRHPLEAFNDEQLDLYSKIKPVIDKTIEQAAKKLAEIKGRAKDDGYYQQYIKVGVHSKPSLVNLHVHVISRDMYSDRMKRPNHYTSFNTRFFVPFDSFAPSEEPFHPLGYLNGDKFDKDMDQLVRRSDLVCWKCNRNFKRSFSLLKKHLEEEFKAL</sequence>
<proteinExistence type="predicted"/>
<dbReference type="PhylomeDB" id="A0A060SWH6"/>
<dbReference type="Pfam" id="PF16278">
    <property type="entry name" value="zf-C2HE"/>
    <property type="match status" value="1"/>
</dbReference>
<dbReference type="InterPro" id="IPR032566">
    <property type="entry name" value="Znf-C2HE"/>
</dbReference>
<dbReference type="GO" id="GO:0005634">
    <property type="term" value="C:nucleus"/>
    <property type="evidence" value="ECO:0007669"/>
    <property type="project" value="TreeGrafter"/>
</dbReference>